<evidence type="ECO:0000313" key="1">
    <source>
        <dbReference type="EMBL" id="KAL3287270.1"/>
    </source>
</evidence>
<name>A0ABD2P9U2_9CUCU</name>
<feature type="non-terminal residue" evidence="1">
    <location>
        <position position="161"/>
    </location>
</feature>
<keyword evidence="2" id="KW-1185">Reference proteome</keyword>
<dbReference type="EMBL" id="JABFTP020000185">
    <property type="protein sequence ID" value="KAL3287270.1"/>
    <property type="molecule type" value="Genomic_DNA"/>
</dbReference>
<comment type="caution">
    <text evidence="1">The sequence shown here is derived from an EMBL/GenBank/DDBJ whole genome shotgun (WGS) entry which is preliminary data.</text>
</comment>
<dbReference type="Proteomes" id="UP001516400">
    <property type="component" value="Unassembled WGS sequence"/>
</dbReference>
<gene>
    <name evidence="1" type="ORF">HHI36_001746</name>
</gene>
<proteinExistence type="predicted"/>
<reference evidence="1 2" key="1">
    <citation type="journal article" date="2021" name="BMC Biol.">
        <title>Horizontally acquired antibacterial genes associated with adaptive radiation of ladybird beetles.</title>
        <authorList>
            <person name="Li H.S."/>
            <person name="Tang X.F."/>
            <person name="Huang Y.H."/>
            <person name="Xu Z.Y."/>
            <person name="Chen M.L."/>
            <person name="Du X.Y."/>
            <person name="Qiu B.Y."/>
            <person name="Chen P.T."/>
            <person name="Zhang W."/>
            <person name="Slipinski A."/>
            <person name="Escalona H.E."/>
            <person name="Waterhouse R.M."/>
            <person name="Zwick A."/>
            <person name="Pang H."/>
        </authorList>
    </citation>
    <scope>NUCLEOTIDE SEQUENCE [LARGE SCALE GENOMIC DNA]</scope>
    <source>
        <strain evidence="1">SYSU2018</strain>
    </source>
</reference>
<feature type="non-terminal residue" evidence="1">
    <location>
        <position position="1"/>
    </location>
</feature>
<evidence type="ECO:0000313" key="2">
    <source>
        <dbReference type="Proteomes" id="UP001516400"/>
    </source>
</evidence>
<organism evidence="1 2">
    <name type="scientific">Cryptolaemus montrouzieri</name>
    <dbReference type="NCBI Taxonomy" id="559131"/>
    <lineage>
        <taxon>Eukaryota</taxon>
        <taxon>Metazoa</taxon>
        <taxon>Ecdysozoa</taxon>
        <taxon>Arthropoda</taxon>
        <taxon>Hexapoda</taxon>
        <taxon>Insecta</taxon>
        <taxon>Pterygota</taxon>
        <taxon>Neoptera</taxon>
        <taxon>Endopterygota</taxon>
        <taxon>Coleoptera</taxon>
        <taxon>Polyphaga</taxon>
        <taxon>Cucujiformia</taxon>
        <taxon>Coccinelloidea</taxon>
        <taxon>Coccinellidae</taxon>
        <taxon>Scymninae</taxon>
        <taxon>Scymnini</taxon>
        <taxon>Cryptolaemus</taxon>
    </lineage>
</organism>
<sequence length="161" mass="19327">VDKTTRRDAILDHIITNKPNIFEFARIVDFHYSDQYFTKFTISWRVHSTKQPQFSSYIDLRQLESSQSDIEASSMHKMFRMNSIDDKVSHFNQTFLNIFDKWAPVVARRIKKSPASWLTLEIRQSMKSSDEAKRKYKRTKNETHWNTYKTFQHSTTKLIRK</sequence>
<dbReference type="AlphaFoldDB" id="A0ABD2P9U2"/>
<accession>A0ABD2P9U2</accession>
<evidence type="ECO:0008006" key="3">
    <source>
        <dbReference type="Google" id="ProtNLM"/>
    </source>
</evidence>
<protein>
    <recommendedName>
        <fullName evidence="3">Ycf1</fullName>
    </recommendedName>
</protein>